<sequence length="46" mass="5669">MSIENFFNCWKAKSSNRYADQQPSLILERRLKCIHQFYLQMKFLKI</sequence>
<name>A0A8S5PN49_9CAUD</name>
<evidence type="ECO:0000313" key="1">
    <source>
        <dbReference type="EMBL" id="DAE08591.1"/>
    </source>
</evidence>
<protein>
    <submittedName>
        <fullName evidence="1">Uncharacterized protein</fullName>
    </submittedName>
</protein>
<organism evidence="1">
    <name type="scientific">Myoviridae sp. ctwwN25</name>
    <dbReference type="NCBI Taxonomy" id="2825209"/>
    <lineage>
        <taxon>Viruses</taxon>
        <taxon>Duplodnaviria</taxon>
        <taxon>Heunggongvirae</taxon>
        <taxon>Uroviricota</taxon>
        <taxon>Caudoviricetes</taxon>
    </lineage>
</organism>
<dbReference type="EMBL" id="BK015472">
    <property type="protein sequence ID" value="DAE08591.1"/>
    <property type="molecule type" value="Genomic_DNA"/>
</dbReference>
<proteinExistence type="predicted"/>
<reference evidence="1" key="1">
    <citation type="journal article" date="2021" name="Proc. Natl. Acad. Sci. U.S.A.">
        <title>A Catalog of Tens of Thousands of Viruses from Human Metagenomes Reveals Hidden Associations with Chronic Diseases.</title>
        <authorList>
            <person name="Tisza M.J."/>
            <person name="Buck C.B."/>
        </authorList>
    </citation>
    <scope>NUCLEOTIDE SEQUENCE</scope>
    <source>
        <strain evidence="1">CtwwN25</strain>
    </source>
</reference>
<accession>A0A8S5PN49</accession>